<accession>A0ABR3DKB7</accession>
<feature type="compositionally biased region" description="Pro residues" evidence="1">
    <location>
        <begin position="1"/>
        <end position="10"/>
    </location>
</feature>
<dbReference type="InterPro" id="IPR001279">
    <property type="entry name" value="Metallo-B-lactamas"/>
</dbReference>
<proteinExistence type="predicted"/>
<comment type="caution">
    <text evidence="3">The sequence shown here is derived from an EMBL/GenBank/DDBJ whole genome shotgun (WGS) entry which is preliminary data.</text>
</comment>
<name>A0ABR3DKB7_NEUIN</name>
<dbReference type="Gene3D" id="3.60.15.10">
    <property type="entry name" value="Ribonuclease Z/Hydroxyacylglutathione hydrolase-like"/>
    <property type="match status" value="1"/>
</dbReference>
<evidence type="ECO:0000259" key="2">
    <source>
        <dbReference type="Pfam" id="PF00753"/>
    </source>
</evidence>
<dbReference type="PANTHER" id="PTHR46504:SF2">
    <property type="entry name" value="TRNASE Z TRZ1"/>
    <property type="match status" value="1"/>
</dbReference>
<keyword evidence="4" id="KW-1185">Reference proteome</keyword>
<feature type="region of interest" description="Disordered" evidence="1">
    <location>
        <begin position="1"/>
        <end position="22"/>
    </location>
</feature>
<organism evidence="3 4">
    <name type="scientific">Neurospora intermedia</name>
    <dbReference type="NCBI Taxonomy" id="5142"/>
    <lineage>
        <taxon>Eukaryota</taxon>
        <taxon>Fungi</taxon>
        <taxon>Dikarya</taxon>
        <taxon>Ascomycota</taxon>
        <taxon>Pezizomycotina</taxon>
        <taxon>Sordariomycetes</taxon>
        <taxon>Sordariomycetidae</taxon>
        <taxon>Sordariales</taxon>
        <taxon>Sordariaceae</taxon>
        <taxon>Neurospora</taxon>
    </lineage>
</organism>
<evidence type="ECO:0000256" key="1">
    <source>
        <dbReference type="SAM" id="MobiDB-lite"/>
    </source>
</evidence>
<dbReference type="EMBL" id="JAVLET010000002">
    <property type="protein sequence ID" value="KAL0473123.1"/>
    <property type="molecule type" value="Genomic_DNA"/>
</dbReference>
<dbReference type="PANTHER" id="PTHR46504">
    <property type="entry name" value="TRNASE Z TRZ1"/>
    <property type="match status" value="1"/>
</dbReference>
<protein>
    <submittedName>
        <fullName evidence="3">Beta-lactamase-like protein</fullName>
    </submittedName>
</protein>
<gene>
    <name evidence="3" type="ORF">QR685DRAFT_491317</name>
</gene>
<evidence type="ECO:0000313" key="3">
    <source>
        <dbReference type="EMBL" id="KAL0473123.1"/>
    </source>
</evidence>
<dbReference type="SUPFAM" id="SSF56281">
    <property type="entry name" value="Metallo-hydrolase/oxidoreductase"/>
    <property type="match status" value="1"/>
</dbReference>
<dbReference type="Pfam" id="PF00753">
    <property type="entry name" value="Lactamase_B"/>
    <property type="match status" value="1"/>
</dbReference>
<evidence type="ECO:0000313" key="4">
    <source>
        <dbReference type="Proteomes" id="UP001451303"/>
    </source>
</evidence>
<feature type="domain" description="Metallo-beta-lactamase" evidence="2">
    <location>
        <begin position="80"/>
        <end position="169"/>
    </location>
</feature>
<sequence length="360" mass="40156">MAPPPPPQQPAPGSQSQPKPAKTLTFATPLPQSARSDILEWSLPKPFSHYVLTGKSRAAWHTSFVIPQLNLLLDAGLVINKSRPKHIFITHGHNDHALSSPVFIKREDPPDFHCPAGMKQVLEDYLRANTMLNLGGLIAPRPGKELPLEIRDSETGEVVRSEIRPTHVTYGLEAGDVVPLRRTKNISAVAFACDHTVPCLGYLFQQTTHKLKPEFAKLPPKELKAIRASGQELTAPVTSPIFAFLGDTTTKTLEEEPMRGWLMNDKLPVVITECSFLYEEHRAQAEKTKHTIWADLEKVIRKYPETTFVVMHFSLRYSVGQVRRFFKERAEGLDNVVVWVDGEGEDGDDVGGEGEMGDED</sequence>
<dbReference type="Proteomes" id="UP001451303">
    <property type="component" value="Unassembled WGS sequence"/>
</dbReference>
<dbReference type="InterPro" id="IPR036866">
    <property type="entry name" value="RibonucZ/Hydroxyglut_hydro"/>
</dbReference>
<reference evidence="3 4" key="1">
    <citation type="submission" date="2023-09" db="EMBL/GenBank/DDBJ databases">
        <title>Multi-omics analysis of a traditional fermented food reveals byproduct-associated fungal strains for waste-to-food upcycling.</title>
        <authorList>
            <consortium name="Lawrence Berkeley National Laboratory"/>
            <person name="Rekdal V.M."/>
            <person name="Villalobos-Escobedo J.M."/>
            <person name="Rodriguez-Valeron N."/>
            <person name="Garcia M.O."/>
            <person name="Vasquez D.P."/>
            <person name="Damayanti I."/>
            <person name="Sorensen P.M."/>
            <person name="Baidoo E.E."/>
            <person name="De Carvalho A.C."/>
            <person name="Riley R."/>
            <person name="Lipzen A."/>
            <person name="He G."/>
            <person name="Yan M."/>
            <person name="Haridas S."/>
            <person name="Daum C."/>
            <person name="Yoshinaga Y."/>
            <person name="Ng V."/>
            <person name="Grigoriev I.V."/>
            <person name="Munk R."/>
            <person name="Nuraida L."/>
            <person name="Wijaya C.H."/>
            <person name="Morales P.-C."/>
            <person name="Keasling J.D."/>
        </authorList>
    </citation>
    <scope>NUCLEOTIDE SEQUENCE [LARGE SCALE GENOMIC DNA]</scope>
    <source>
        <strain evidence="3 4">FGSC 2613</strain>
    </source>
</reference>
<feature type="compositionally biased region" description="Low complexity" evidence="1">
    <location>
        <begin position="11"/>
        <end position="21"/>
    </location>
</feature>